<name>A0A7W7NSD4_9SPHN</name>
<feature type="region of interest" description="Disordered" evidence="1">
    <location>
        <begin position="81"/>
        <end position="101"/>
    </location>
</feature>
<comment type="caution">
    <text evidence="3">The sequence shown here is derived from an EMBL/GenBank/DDBJ whole genome shotgun (WGS) entry which is preliminary data.</text>
</comment>
<dbReference type="SUPFAM" id="SSF141371">
    <property type="entry name" value="PilZ domain-like"/>
    <property type="match status" value="1"/>
</dbReference>
<dbReference type="Proteomes" id="UP000575241">
    <property type="component" value="Unassembled WGS sequence"/>
</dbReference>
<dbReference type="Pfam" id="PF07238">
    <property type="entry name" value="PilZ"/>
    <property type="match status" value="1"/>
</dbReference>
<gene>
    <name evidence="3" type="ORF">HNP52_001750</name>
</gene>
<reference evidence="3 4" key="1">
    <citation type="submission" date="2020-08" db="EMBL/GenBank/DDBJ databases">
        <title>Functional genomics of gut bacteria from endangered species of beetles.</title>
        <authorList>
            <person name="Carlos-Shanley C."/>
        </authorList>
    </citation>
    <scope>NUCLEOTIDE SEQUENCE [LARGE SCALE GENOMIC DNA]</scope>
    <source>
        <strain evidence="3 4">S00224</strain>
    </source>
</reference>
<dbReference type="InterPro" id="IPR009875">
    <property type="entry name" value="PilZ_domain"/>
</dbReference>
<dbReference type="AlphaFoldDB" id="A0A7W7NSD4"/>
<evidence type="ECO:0000259" key="2">
    <source>
        <dbReference type="Pfam" id="PF07238"/>
    </source>
</evidence>
<sequence length="133" mass="14623">MRSKRGWSDVTIRNISPHGMMLLAPFPPRPGTYVEVRRASLAMVGRVVWVKGKTLGIQLIERLNFNALLRAANETLAITSNRTARNSEPQAPAPTLPADTSPSIFQSWLRAGIDLIRGQSRRDTATADLTEAS</sequence>
<evidence type="ECO:0000313" key="3">
    <source>
        <dbReference type="EMBL" id="MBB4838681.1"/>
    </source>
</evidence>
<dbReference type="GO" id="GO:0035438">
    <property type="term" value="F:cyclic-di-GMP binding"/>
    <property type="evidence" value="ECO:0007669"/>
    <property type="project" value="InterPro"/>
</dbReference>
<accession>A0A7W7NSD4</accession>
<proteinExistence type="predicted"/>
<evidence type="ECO:0000256" key="1">
    <source>
        <dbReference type="SAM" id="MobiDB-lite"/>
    </source>
</evidence>
<organism evidence="3 4">
    <name type="scientific">Sphingomonas kyeonggiensis</name>
    <dbReference type="NCBI Taxonomy" id="1268553"/>
    <lineage>
        <taxon>Bacteria</taxon>
        <taxon>Pseudomonadati</taxon>
        <taxon>Pseudomonadota</taxon>
        <taxon>Alphaproteobacteria</taxon>
        <taxon>Sphingomonadales</taxon>
        <taxon>Sphingomonadaceae</taxon>
        <taxon>Sphingomonas</taxon>
    </lineage>
</organism>
<feature type="domain" description="PilZ" evidence="2">
    <location>
        <begin position="5"/>
        <end position="61"/>
    </location>
</feature>
<dbReference type="EMBL" id="JACHLN010000002">
    <property type="protein sequence ID" value="MBB4838681.1"/>
    <property type="molecule type" value="Genomic_DNA"/>
</dbReference>
<evidence type="ECO:0000313" key="4">
    <source>
        <dbReference type="Proteomes" id="UP000575241"/>
    </source>
</evidence>
<keyword evidence="4" id="KW-1185">Reference proteome</keyword>
<protein>
    <recommendedName>
        <fullName evidence="2">PilZ domain-containing protein</fullName>
    </recommendedName>
</protein>